<gene>
    <name evidence="2" type="ORF">BOKJ2_LOCUS8935</name>
</gene>
<dbReference type="InterPro" id="IPR019428">
    <property type="entry name" value="7TM_GPCR_serpentine_rcpt_Str"/>
</dbReference>
<accession>A0A811KX61</accession>
<dbReference type="OrthoDB" id="5782260at2759"/>
<feature type="transmembrane region" description="Helical" evidence="1">
    <location>
        <begin position="103"/>
        <end position="124"/>
    </location>
</feature>
<reference evidence="2" key="1">
    <citation type="submission" date="2020-09" db="EMBL/GenBank/DDBJ databases">
        <authorList>
            <person name="Kikuchi T."/>
        </authorList>
    </citation>
    <scope>NUCLEOTIDE SEQUENCE</scope>
    <source>
        <strain evidence="2">SH1</strain>
    </source>
</reference>
<evidence type="ECO:0000256" key="1">
    <source>
        <dbReference type="SAM" id="Phobius"/>
    </source>
</evidence>
<organism evidence="2 3">
    <name type="scientific">Bursaphelenchus okinawaensis</name>
    <dbReference type="NCBI Taxonomy" id="465554"/>
    <lineage>
        <taxon>Eukaryota</taxon>
        <taxon>Metazoa</taxon>
        <taxon>Ecdysozoa</taxon>
        <taxon>Nematoda</taxon>
        <taxon>Chromadorea</taxon>
        <taxon>Rhabditida</taxon>
        <taxon>Tylenchina</taxon>
        <taxon>Tylenchomorpha</taxon>
        <taxon>Aphelenchoidea</taxon>
        <taxon>Aphelenchoididae</taxon>
        <taxon>Bursaphelenchus</taxon>
    </lineage>
</organism>
<evidence type="ECO:0000313" key="3">
    <source>
        <dbReference type="Proteomes" id="UP000614601"/>
    </source>
</evidence>
<keyword evidence="3" id="KW-1185">Reference proteome</keyword>
<name>A0A811KX61_9BILA</name>
<dbReference type="InterPro" id="IPR019423">
    <property type="entry name" value="7TM_GPCR_serpentine_rcpt_Srj"/>
</dbReference>
<sequence length="151" mass="16834">MYAVDTPEYMVGNGDNLEVVAHFFGTQVINVVAYIVIFIVHHRITRHLKDQGAKLSSSSAYSQRRLSLVMKLQAIYPGLVFGIPCFFATTMTQLKMDVGWSGLYIATSISLLPVVNSLTMLFVIPSFRGRLLRRNVTKNRSSKSSEVASVM</sequence>
<dbReference type="Pfam" id="PF10326">
    <property type="entry name" value="7TM_GPCR_Str"/>
    <property type="match status" value="1"/>
</dbReference>
<protein>
    <recommendedName>
        <fullName evidence="4">G protein-coupled receptor</fullName>
    </recommendedName>
</protein>
<comment type="caution">
    <text evidence="2">The sequence shown here is derived from an EMBL/GenBank/DDBJ whole genome shotgun (WGS) entry which is preliminary data.</text>
</comment>
<keyword evidence="1" id="KW-1133">Transmembrane helix</keyword>
<evidence type="ECO:0000313" key="2">
    <source>
        <dbReference type="EMBL" id="CAD5220420.1"/>
    </source>
</evidence>
<evidence type="ECO:0008006" key="4">
    <source>
        <dbReference type="Google" id="ProtNLM"/>
    </source>
</evidence>
<feature type="transmembrane region" description="Helical" evidence="1">
    <location>
        <begin position="74"/>
        <end position="91"/>
    </location>
</feature>
<dbReference type="Proteomes" id="UP000614601">
    <property type="component" value="Unassembled WGS sequence"/>
</dbReference>
<feature type="transmembrane region" description="Helical" evidence="1">
    <location>
        <begin position="20"/>
        <end position="40"/>
    </location>
</feature>
<dbReference type="EMBL" id="CAJFDH010000004">
    <property type="protein sequence ID" value="CAD5220420.1"/>
    <property type="molecule type" value="Genomic_DNA"/>
</dbReference>
<dbReference type="AlphaFoldDB" id="A0A811KX61"/>
<keyword evidence="1" id="KW-0472">Membrane</keyword>
<proteinExistence type="predicted"/>
<keyword evidence="1" id="KW-0812">Transmembrane</keyword>
<dbReference type="EMBL" id="CAJFCW020000004">
    <property type="protein sequence ID" value="CAG9113667.1"/>
    <property type="molecule type" value="Genomic_DNA"/>
</dbReference>
<dbReference type="Proteomes" id="UP000783686">
    <property type="component" value="Unassembled WGS sequence"/>
</dbReference>
<dbReference type="PANTHER" id="PTHR45907">
    <property type="entry name" value="SERPENTINE RECEPTOR, CLASS J"/>
    <property type="match status" value="1"/>
</dbReference>